<reference evidence="3" key="1">
    <citation type="submission" date="2020-08" db="EMBL/GenBank/DDBJ databases">
        <title>Plant Genome Project.</title>
        <authorList>
            <person name="Zhang R.-G."/>
        </authorList>
    </citation>
    <scope>NUCLEOTIDE SEQUENCE</scope>
    <source>
        <strain evidence="3">WSP0</strain>
        <tissue evidence="3">Leaf</tissue>
    </source>
</reference>
<dbReference type="PANTHER" id="PTHR36040">
    <property type="entry name" value="OS04G0188500 PROTEIN"/>
    <property type="match status" value="1"/>
</dbReference>
<proteinExistence type="predicted"/>
<organism evidence="3 4">
    <name type="scientific">Rhododendron griersonianum</name>
    <dbReference type="NCBI Taxonomy" id="479676"/>
    <lineage>
        <taxon>Eukaryota</taxon>
        <taxon>Viridiplantae</taxon>
        <taxon>Streptophyta</taxon>
        <taxon>Embryophyta</taxon>
        <taxon>Tracheophyta</taxon>
        <taxon>Spermatophyta</taxon>
        <taxon>Magnoliopsida</taxon>
        <taxon>eudicotyledons</taxon>
        <taxon>Gunneridae</taxon>
        <taxon>Pentapetalae</taxon>
        <taxon>asterids</taxon>
        <taxon>Ericales</taxon>
        <taxon>Ericaceae</taxon>
        <taxon>Ericoideae</taxon>
        <taxon>Rhodoreae</taxon>
        <taxon>Rhododendron</taxon>
    </lineage>
</organism>
<accession>A0AAV6LR09</accession>
<keyword evidence="4" id="KW-1185">Reference proteome</keyword>
<dbReference type="Proteomes" id="UP000823749">
    <property type="component" value="Chromosome 1"/>
</dbReference>
<feature type="compositionally biased region" description="Polar residues" evidence="1">
    <location>
        <begin position="65"/>
        <end position="74"/>
    </location>
</feature>
<evidence type="ECO:0000256" key="1">
    <source>
        <dbReference type="SAM" id="MobiDB-lite"/>
    </source>
</evidence>
<feature type="region of interest" description="Disordered" evidence="1">
    <location>
        <begin position="35"/>
        <end position="87"/>
    </location>
</feature>
<dbReference type="AlphaFoldDB" id="A0AAV6LR09"/>
<feature type="chain" id="PRO_5043978059" evidence="2">
    <location>
        <begin position="19"/>
        <end position="87"/>
    </location>
</feature>
<comment type="caution">
    <text evidence="3">The sequence shown here is derived from an EMBL/GenBank/DDBJ whole genome shotgun (WGS) entry which is preliminary data.</text>
</comment>
<protein>
    <submittedName>
        <fullName evidence="3">Uncharacterized protein</fullName>
    </submittedName>
</protein>
<evidence type="ECO:0000256" key="2">
    <source>
        <dbReference type="SAM" id="SignalP"/>
    </source>
</evidence>
<gene>
    <name evidence="3" type="ORF">RHGRI_002294</name>
</gene>
<keyword evidence="2" id="KW-0732">Signal</keyword>
<sequence length="87" mass="9555">MRFLGFALLLIMASSCLATNRKVLTEIHGRENRANRHLAEKEKDSFDSTGSSVNNHHNIPREDFNNFNGGTSTPYGGDNAGDEGGKF</sequence>
<evidence type="ECO:0000313" key="4">
    <source>
        <dbReference type="Proteomes" id="UP000823749"/>
    </source>
</evidence>
<feature type="signal peptide" evidence="2">
    <location>
        <begin position="1"/>
        <end position="18"/>
    </location>
</feature>
<evidence type="ECO:0000313" key="3">
    <source>
        <dbReference type="EMBL" id="KAG5566688.1"/>
    </source>
</evidence>
<feature type="compositionally biased region" description="Polar residues" evidence="1">
    <location>
        <begin position="47"/>
        <end position="57"/>
    </location>
</feature>
<name>A0AAV6LR09_9ERIC</name>
<dbReference type="PANTHER" id="PTHR36040:SF5">
    <property type="entry name" value="TRANSMEMBRANE PROTEIN"/>
    <property type="match status" value="1"/>
</dbReference>
<dbReference type="EMBL" id="JACTNZ010000001">
    <property type="protein sequence ID" value="KAG5566688.1"/>
    <property type="molecule type" value="Genomic_DNA"/>
</dbReference>
<dbReference type="PROSITE" id="PS51257">
    <property type="entry name" value="PROKAR_LIPOPROTEIN"/>
    <property type="match status" value="1"/>
</dbReference>
<feature type="compositionally biased region" description="Basic and acidic residues" evidence="1">
    <location>
        <begin position="35"/>
        <end position="46"/>
    </location>
</feature>